<keyword evidence="3" id="KW-1185">Reference proteome</keyword>
<evidence type="ECO:0000313" key="3">
    <source>
        <dbReference type="Proteomes" id="UP000613030"/>
    </source>
</evidence>
<sequence>MRDSKIILATAYAVNPYKGSEDGMGWNLICQIARFRPVIAVTRQNNRRHIEQFMQEHPNPLYANMVFEYFDLPYWMRFWKKGGRGAMLYFWMWQRALPGFIRQRKLVFDIAHNLNFHNDWTPSYLWKLKKPFVWGPIGHHPQIPAAFLKPYKKRYRFYETLTWHVKNAFWKFSPALRNTISHAAHVLCMNRAVANVIDLSKKQVSIMPSVATEDHNNHRSQPRQKFTVLSAGRLVPLKGFDLTILSFARFLATLHPVEQERCELIIVGSGPEESYYRHLVQQQGVEAHVRFFAWMERSLLLQQYADAAAFLFPSHEGAGMVVAEALSFGVPVVCLDNSGPGEFIDASCGIAVPATSVNETINGLAAALGGLHGDERKRRALSHGARARFESHFQWNRRGDQLDHLYQNLSV</sequence>
<name>A0ABS1L328_9BACT</name>
<dbReference type="Proteomes" id="UP000613030">
    <property type="component" value="Unassembled WGS sequence"/>
</dbReference>
<proteinExistence type="predicted"/>
<protein>
    <submittedName>
        <fullName evidence="2">Glycosyltransferase</fullName>
    </submittedName>
</protein>
<dbReference type="EMBL" id="JAERRB010000020">
    <property type="protein sequence ID" value="MBL0745843.1"/>
    <property type="molecule type" value="Genomic_DNA"/>
</dbReference>
<dbReference type="Pfam" id="PF00534">
    <property type="entry name" value="Glycos_transf_1"/>
    <property type="match status" value="1"/>
</dbReference>
<dbReference type="CDD" id="cd03801">
    <property type="entry name" value="GT4_PimA-like"/>
    <property type="match status" value="1"/>
</dbReference>
<comment type="caution">
    <text evidence="2">The sequence shown here is derived from an EMBL/GenBank/DDBJ whole genome shotgun (WGS) entry which is preliminary data.</text>
</comment>
<dbReference type="Gene3D" id="3.40.50.2000">
    <property type="entry name" value="Glycogen Phosphorylase B"/>
    <property type="match status" value="1"/>
</dbReference>
<dbReference type="PANTHER" id="PTHR45947">
    <property type="entry name" value="SULFOQUINOVOSYL TRANSFERASE SQD2"/>
    <property type="match status" value="1"/>
</dbReference>
<dbReference type="PANTHER" id="PTHR45947:SF3">
    <property type="entry name" value="SULFOQUINOVOSYL TRANSFERASE SQD2"/>
    <property type="match status" value="1"/>
</dbReference>
<accession>A0ABS1L328</accession>
<gene>
    <name evidence="2" type="ORF">JI741_31705</name>
</gene>
<dbReference type="InterPro" id="IPR050194">
    <property type="entry name" value="Glycosyltransferase_grp1"/>
</dbReference>
<dbReference type="InterPro" id="IPR001296">
    <property type="entry name" value="Glyco_trans_1"/>
</dbReference>
<reference evidence="2 3" key="1">
    <citation type="submission" date="2021-01" db="EMBL/GenBank/DDBJ databases">
        <title>Chryseolinea sp. Jin1 Genome sequencing and assembly.</title>
        <authorList>
            <person name="Kim I."/>
        </authorList>
    </citation>
    <scope>NUCLEOTIDE SEQUENCE [LARGE SCALE GENOMIC DNA]</scope>
    <source>
        <strain evidence="2 3">Jin1</strain>
    </source>
</reference>
<evidence type="ECO:0000313" key="2">
    <source>
        <dbReference type="EMBL" id="MBL0745843.1"/>
    </source>
</evidence>
<organism evidence="2 3">
    <name type="scientific">Chryseolinea lacunae</name>
    <dbReference type="NCBI Taxonomy" id="2801331"/>
    <lineage>
        <taxon>Bacteria</taxon>
        <taxon>Pseudomonadati</taxon>
        <taxon>Bacteroidota</taxon>
        <taxon>Cytophagia</taxon>
        <taxon>Cytophagales</taxon>
        <taxon>Fulvivirgaceae</taxon>
        <taxon>Chryseolinea</taxon>
    </lineage>
</organism>
<feature type="domain" description="Glycosyl transferase family 1" evidence="1">
    <location>
        <begin position="221"/>
        <end position="368"/>
    </location>
</feature>
<dbReference type="RefSeq" id="WP_202016504.1">
    <property type="nucleotide sequence ID" value="NZ_JAERRB010000020.1"/>
</dbReference>
<evidence type="ECO:0000259" key="1">
    <source>
        <dbReference type="Pfam" id="PF00534"/>
    </source>
</evidence>
<dbReference type="SUPFAM" id="SSF53756">
    <property type="entry name" value="UDP-Glycosyltransferase/glycogen phosphorylase"/>
    <property type="match status" value="1"/>
</dbReference>